<dbReference type="Pfam" id="PF09936">
    <property type="entry name" value="Methyltrn_RNA_4"/>
    <property type="match status" value="1"/>
</dbReference>
<dbReference type="AlphaFoldDB" id="A0A485M7Z9"/>
<sequence>MLSVGLIHWPCIDKNGEEIATAITNLDLHDLARVCLTYGINTLYIVHPNDAQLAFARRIMDHWLQGYGGEYNPIRKKAFEVITLVKDIDDIKRQTGAYMVGTSATRMVGCISWEQARLLASSRDVCLVFGTGWGLAPRLLKSLDAVIEPISAGNDFNHLSVRSAVSITIDRIAGGNT</sequence>
<dbReference type="InterPro" id="IPR029026">
    <property type="entry name" value="tRNA_m1G_MTases_N"/>
</dbReference>
<name>A0A485M7Z9_9ZZZZ</name>
<dbReference type="EMBL" id="CAADRM010000168">
    <property type="protein sequence ID" value="VFU19218.1"/>
    <property type="molecule type" value="Genomic_DNA"/>
</dbReference>
<reference evidence="2" key="1">
    <citation type="submission" date="2019-03" db="EMBL/GenBank/DDBJ databases">
        <authorList>
            <person name="Hao L."/>
        </authorList>
    </citation>
    <scope>NUCLEOTIDE SEQUENCE</scope>
</reference>
<organism evidence="2">
    <name type="scientific">anaerobic digester metagenome</name>
    <dbReference type="NCBI Taxonomy" id="1263854"/>
    <lineage>
        <taxon>unclassified sequences</taxon>
        <taxon>metagenomes</taxon>
        <taxon>ecological metagenomes</taxon>
    </lineage>
</organism>
<proteinExistence type="predicted"/>
<gene>
    <name evidence="2" type="ORF">SCFA_990027</name>
</gene>
<evidence type="ECO:0000313" key="2">
    <source>
        <dbReference type="EMBL" id="VFU19218.1"/>
    </source>
</evidence>
<accession>A0A485M7Z9</accession>
<feature type="domain" description="tRNA (guanine-N(1)-)-methyltransferase C-terminal" evidence="1">
    <location>
        <begin position="2"/>
        <end position="173"/>
    </location>
</feature>
<dbReference type="Gene3D" id="3.40.1280.10">
    <property type="match status" value="1"/>
</dbReference>
<dbReference type="InterPro" id="IPR019230">
    <property type="entry name" value="RNA_MeTrfase_C_dom"/>
</dbReference>
<protein>
    <recommendedName>
        <fullName evidence="1">tRNA (guanine-N(1)-)-methyltransferase C-terminal domain-containing protein</fullName>
    </recommendedName>
</protein>
<evidence type="ECO:0000259" key="1">
    <source>
        <dbReference type="Pfam" id="PF09936"/>
    </source>
</evidence>